<evidence type="ECO:0000313" key="3">
    <source>
        <dbReference type="Proteomes" id="UP001216674"/>
    </source>
</evidence>
<evidence type="ECO:0008006" key="4">
    <source>
        <dbReference type="Google" id="ProtNLM"/>
    </source>
</evidence>
<keyword evidence="1" id="KW-0472">Membrane</keyword>
<evidence type="ECO:0000313" key="2">
    <source>
        <dbReference type="EMBL" id="MDF3833726.1"/>
    </source>
</evidence>
<dbReference type="Proteomes" id="UP001216674">
    <property type="component" value="Unassembled WGS sequence"/>
</dbReference>
<organism evidence="2 3">
    <name type="scientific">Cupriavidus basilensis</name>
    <dbReference type="NCBI Taxonomy" id="68895"/>
    <lineage>
        <taxon>Bacteria</taxon>
        <taxon>Pseudomonadati</taxon>
        <taxon>Pseudomonadota</taxon>
        <taxon>Betaproteobacteria</taxon>
        <taxon>Burkholderiales</taxon>
        <taxon>Burkholderiaceae</taxon>
        <taxon>Cupriavidus</taxon>
    </lineage>
</organism>
<accession>A0ABT6APR6</accession>
<comment type="caution">
    <text evidence="2">The sequence shown here is derived from an EMBL/GenBank/DDBJ whole genome shotgun (WGS) entry which is preliminary data.</text>
</comment>
<name>A0ABT6APR6_9BURK</name>
<keyword evidence="1" id="KW-1133">Transmembrane helix</keyword>
<feature type="transmembrane region" description="Helical" evidence="1">
    <location>
        <begin position="34"/>
        <end position="52"/>
    </location>
</feature>
<protein>
    <recommendedName>
        <fullName evidence="4">DUF4175 domain-containing protein</fullName>
    </recommendedName>
</protein>
<sequence length="64" mass="7057">MKLIDDTWPMPVLLGVLSFAGLAAGIFGDGAWDALCWIGLGVPIAVTAYWLWQHWRLRTASAKE</sequence>
<evidence type="ECO:0000256" key="1">
    <source>
        <dbReference type="SAM" id="Phobius"/>
    </source>
</evidence>
<keyword evidence="1" id="KW-0812">Transmembrane</keyword>
<keyword evidence="3" id="KW-1185">Reference proteome</keyword>
<proteinExistence type="predicted"/>
<dbReference type="EMBL" id="JARJLM010000209">
    <property type="protein sequence ID" value="MDF3833726.1"/>
    <property type="molecule type" value="Genomic_DNA"/>
</dbReference>
<gene>
    <name evidence="2" type="ORF">P3W85_12315</name>
</gene>
<feature type="transmembrane region" description="Helical" evidence="1">
    <location>
        <begin position="12"/>
        <end position="28"/>
    </location>
</feature>
<reference evidence="2 3" key="1">
    <citation type="submission" date="2023-03" db="EMBL/GenBank/DDBJ databases">
        <title>Draft assemblies of triclosan tolerant bacteria isolated from returned activated sludge.</title>
        <authorList>
            <person name="Van Hamelsveld S."/>
        </authorList>
    </citation>
    <scope>NUCLEOTIDE SEQUENCE [LARGE SCALE GENOMIC DNA]</scope>
    <source>
        <strain evidence="2 3">GW210010_S58</strain>
    </source>
</reference>
<dbReference type="RefSeq" id="WP_276264978.1">
    <property type="nucleotide sequence ID" value="NZ_JARJLM010000209.1"/>
</dbReference>